<gene>
    <name evidence="1" type="ORF">HPB47_024293</name>
</gene>
<evidence type="ECO:0000313" key="2">
    <source>
        <dbReference type="Proteomes" id="UP000805193"/>
    </source>
</evidence>
<comment type="caution">
    <text evidence="1">The sequence shown here is derived from an EMBL/GenBank/DDBJ whole genome shotgun (WGS) entry which is preliminary data.</text>
</comment>
<protein>
    <submittedName>
        <fullName evidence="1">Uncharacterized protein</fullName>
    </submittedName>
</protein>
<organism evidence="1 2">
    <name type="scientific">Ixodes persulcatus</name>
    <name type="common">Taiga tick</name>
    <dbReference type="NCBI Taxonomy" id="34615"/>
    <lineage>
        <taxon>Eukaryota</taxon>
        <taxon>Metazoa</taxon>
        <taxon>Ecdysozoa</taxon>
        <taxon>Arthropoda</taxon>
        <taxon>Chelicerata</taxon>
        <taxon>Arachnida</taxon>
        <taxon>Acari</taxon>
        <taxon>Parasitiformes</taxon>
        <taxon>Ixodida</taxon>
        <taxon>Ixodoidea</taxon>
        <taxon>Ixodidae</taxon>
        <taxon>Ixodinae</taxon>
        <taxon>Ixodes</taxon>
    </lineage>
</organism>
<evidence type="ECO:0000313" key="1">
    <source>
        <dbReference type="EMBL" id="KAG0428734.1"/>
    </source>
</evidence>
<dbReference type="EMBL" id="JABSTQ010009489">
    <property type="protein sequence ID" value="KAG0428734.1"/>
    <property type="molecule type" value="Genomic_DNA"/>
</dbReference>
<name>A0AC60Q4Z8_IXOPE</name>
<reference evidence="1 2" key="1">
    <citation type="journal article" date="2020" name="Cell">
        <title>Large-Scale Comparative Analyses of Tick Genomes Elucidate Their Genetic Diversity and Vector Capacities.</title>
        <authorList>
            <consortium name="Tick Genome and Microbiome Consortium (TIGMIC)"/>
            <person name="Jia N."/>
            <person name="Wang J."/>
            <person name="Shi W."/>
            <person name="Du L."/>
            <person name="Sun Y."/>
            <person name="Zhan W."/>
            <person name="Jiang J.F."/>
            <person name="Wang Q."/>
            <person name="Zhang B."/>
            <person name="Ji P."/>
            <person name="Bell-Sakyi L."/>
            <person name="Cui X.M."/>
            <person name="Yuan T.T."/>
            <person name="Jiang B.G."/>
            <person name="Yang W.F."/>
            <person name="Lam T.T."/>
            <person name="Chang Q.C."/>
            <person name="Ding S.J."/>
            <person name="Wang X.J."/>
            <person name="Zhu J.G."/>
            <person name="Ruan X.D."/>
            <person name="Zhao L."/>
            <person name="Wei J.T."/>
            <person name="Ye R.Z."/>
            <person name="Que T.C."/>
            <person name="Du C.H."/>
            <person name="Zhou Y.H."/>
            <person name="Cheng J.X."/>
            <person name="Dai P.F."/>
            <person name="Guo W.B."/>
            <person name="Han X.H."/>
            <person name="Huang E.J."/>
            <person name="Li L.F."/>
            <person name="Wei W."/>
            <person name="Gao Y.C."/>
            <person name="Liu J.Z."/>
            <person name="Shao H.Z."/>
            <person name="Wang X."/>
            <person name="Wang C.C."/>
            <person name="Yang T.C."/>
            <person name="Huo Q.B."/>
            <person name="Li W."/>
            <person name="Chen H.Y."/>
            <person name="Chen S.E."/>
            <person name="Zhou L.G."/>
            <person name="Ni X.B."/>
            <person name="Tian J.H."/>
            <person name="Sheng Y."/>
            <person name="Liu T."/>
            <person name="Pan Y.S."/>
            <person name="Xia L.Y."/>
            <person name="Li J."/>
            <person name="Zhao F."/>
            <person name="Cao W.C."/>
        </authorList>
    </citation>
    <scope>NUCLEOTIDE SEQUENCE [LARGE SCALE GENOMIC DNA]</scope>
    <source>
        <strain evidence="1">Iper-2018</strain>
    </source>
</reference>
<sequence>MALLQVLCGRLPHAASGRAMAAVPCPGPLTIRRSGTSDRRSPACQTTEAPAARSWDAATTATLAFAHAVLPGTSTTNRQYRGIRQHDTPVFVTPNRVLSGACMADGTAEGTGFFLVPGGLSIRWGGLQYLAYWGLLSGVLVLVLGLVGFVSLPSVHWATGSFGSGPANPAGKDPAVGGRDPELPSGHPPRRAAPRRLRLQEATPAPASGSPSDSACGTHACVEQATRIQAELEYSVDPCVDFYHFVCSRWIQRHPHASVDRLQLDTYLSAMADLLEQERAADDVPEMSRFFANCIRPQENLFSEIRATFFYLLGFQDWPYLSSAAAFLSPDEVSSKIGAVFRELGVESLFRFAIAPDPEKPRLRYWALNEPRLLTATSSPGLSAGGGGGSWLDGGYKALLDFYGKFSDTNVSQLERDLIGLMERPEVDPLALTRCKTMALVDMPAIDYLRWAPLLRSAFGTDDIYSQDLVKLACPGYVLGLFNRGALPRVTDLLNYLLFRIVVVLSPFMANVTLRDAMSRAYGAPGESSPPTPRQLCVRLLDRFEPVIPMYLATNMSLSYLGPEEVVQDLLEGHLQAKWHSSLFTRCRNALPEPYEAKVPAPTAPYVQVVFEKYVDEFFASTGDFRSSSLQTLRDMTWDLVRPSTIEDASFRRQYLDGLYSNMPMSPLAYFYYFWLKKAVARQLRGVGSHSPGSQLWAGWSGGFLSALPRLEPPFRRLELPLPVFNLALTDDASVRHFQIPRVAPRIYAELLRFLYHRALNNNGNLTDAAEDPAAMFERVRACVEEQYAPLRSSPAERGSSVQDALELLAVVPAFEAYRSHLTSDFRLQTASDLSGRQLFFVYFAASLCEDESLGVGPGRSPARLRVNGPLRNMPEFADAFKCPVGSFMNPTKVCAL</sequence>
<proteinExistence type="predicted"/>
<keyword evidence="2" id="KW-1185">Reference proteome</keyword>
<accession>A0AC60Q4Z8</accession>
<dbReference type="Proteomes" id="UP000805193">
    <property type="component" value="Unassembled WGS sequence"/>
</dbReference>